<accession>A0ABZ0RZB3</accession>
<feature type="transmembrane region" description="Helical" evidence="1">
    <location>
        <begin position="20"/>
        <end position="36"/>
    </location>
</feature>
<feature type="transmembrane region" description="Helical" evidence="1">
    <location>
        <begin position="207"/>
        <end position="234"/>
    </location>
</feature>
<keyword evidence="1" id="KW-0812">Transmembrane</keyword>
<keyword evidence="1" id="KW-1133">Transmembrane helix</keyword>
<evidence type="ECO:0000256" key="1">
    <source>
        <dbReference type="SAM" id="Phobius"/>
    </source>
</evidence>
<organism evidence="2 3">
    <name type="scientific">Lysinibacillus louembei</name>
    <dbReference type="NCBI Taxonomy" id="1470088"/>
    <lineage>
        <taxon>Bacteria</taxon>
        <taxon>Bacillati</taxon>
        <taxon>Bacillota</taxon>
        <taxon>Bacilli</taxon>
        <taxon>Bacillales</taxon>
        <taxon>Bacillaceae</taxon>
        <taxon>Lysinibacillus</taxon>
    </lineage>
</organism>
<dbReference type="EMBL" id="CP137624">
    <property type="protein sequence ID" value="WPK12805.1"/>
    <property type="molecule type" value="Genomic_DNA"/>
</dbReference>
<feature type="transmembrane region" description="Helical" evidence="1">
    <location>
        <begin position="254"/>
        <end position="278"/>
    </location>
</feature>
<gene>
    <name evidence="2" type="ORF">R6U77_03620</name>
</gene>
<dbReference type="Proteomes" id="UP001322664">
    <property type="component" value="Chromosome"/>
</dbReference>
<feature type="transmembrane region" description="Helical" evidence="1">
    <location>
        <begin position="159"/>
        <end position="187"/>
    </location>
</feature>
<sequence>MIRALKVGLKIELTNRKNLFLLLIVALITVGMMFYIKSQSAGNQIVEKTGDFYSAQAALTKFQVVDASEDGDGSDLYKNLNKQKIAVALQIAALKMQKSKMYYETSIEIAELRAKAYDYEEYDKVASLMPSRIKNTLNHMYFTHLLKSEQSVVQNPLQFFPFLLFFFSIVGAGWYIFISFYTSSILLDDFEHSSMIKGYPIRFDQYIFTKCVTYFLYILAFIVVIIACATPLLFINGAGDASYPIAVYVGEPAIYSIIHYVIISIGYMIVVAIFAMLLSIILNVVLKNMYLTLFVQSILFFLPEVFPSMISFMPYNPFNFLNFNKILSGYPLELAKPVDVTMTIGLIILLVCIALMMFVIKTFFSTGKIARV</sequence>
<dbReference type="RefSeq" id="WP_319837482.1">
    <property type="nucleotide sequence ID" value="NZ_CP137624.1"/>
</dbReference>
<name>A0ABZ0RZB3_9BACI</name>
<keyword evidence="1" id="KW-0472">Membrane</keyword>
<keyword evidence="3" id="KW-1185">Reference proteome</keyword>
<evidence type="ECO:0000313" key="3">
    <source>
        <dbReference type="Proteomes" id="UP001322664"/>
    </source>
</evidence>
<proteinExistence type="predicted"/>
<reference evidence="2 3" key="1">
    <citation type="submission" date="2023-09" db="EMBL/GenBank/DDBJ databases">
        <authorList>
            <person name="Page C.A."/>
            <person name="Perez-Diaz I.M."/>
        </authorList>
    </citation>
    <scope>NUCLEOTIDE SEQUENCE [LARGE SCALE GENOMIC DNA]</scope>
    <source>
        <strain evidence="2 3">Ll15</strain>
    </source>
</reference>
<evidence type="ECO:0000313" key="2">
    <source>
        <dbReference type="EMBL" id="WPK12805.1"/>
    </source>
</evidence>
<feature type="transmembrane region" description="Helical" evidence="1">
    <location>
        <begin position="290"/>
        <end position="313"/>
    </location>
</feature>
<protein>
    <submittedName>
        <fullName evidence="2">ABC transporter</fullName>
    </submittedName>
</protein>
<feature type="transmembrane region" description="Helical" evidence="1">
    <location>
        <begin position="340"/>
        <end position="364"/>
    </location>
</feature>